<dbReference type="AlphaFoldDB" id="I0HBZ5"/>
<dbReference type="InterPro" id="IPR051539">
    <property type="entry name" value="T4SS-coupling_protein"/>
</dbReference>
<reference evidence="8 9" key="1">
    <citation type="submission" date="2012-02" db="EMBL/GenBank/DDBJ databases">
        <title>Complete genome sequence of Actinoplanes missouriensis 431 (= NBRC 102363).</title>
        <authorList>
            <person name="Ohnishi Y."/>
            <person name="Ishikawa J."/>
            <person name="Sekine M."/>
            <person name="Hosoyama A."/>
            <person name="Harada T."/>
            <person name="Narita H."/>
            <person name="Hata T."/>
            <person name="Konno Y."/>
            <person name="Tutikane K."/>
            <person name="Fujita N."/>
            <person name="Horinouchi S."/>
            <person name="Hayakawa M."/>
        </authorList>
    </citation>
    <scope>NUCLEOTIDE SEQUENCE [LARGE SCALE GENOMIC DNA]</scope>
    <source>
        <strain evidence="9">ATCC 14538 / DSM 43046 / CBS 188.64 / JCM 3121 / NBRC 102363 / NCIMB 12654 / NRRL B-3342 / UNCC 431</strain>
    </source>
</reference>
<evidence type="ECO:0000256" key="4">
    <source>
        <dbReference type="ARBA" id="ARBA00022989"/>
    </source>
</evidence>
<sequence>MPPAQCRREHRPPIRAHGSVMPTKRKPTAAEKAGDQSLRILLGWVDGVPWHAEPFGPILVLGPHRSRRTTGVVIPALRDWPGPALVTSLGGDVAGPTIPDRAALGGVVAFDPGGLLGDVVERTRWTPMEQAREWDQAQVTARILADSAPLVPNGDQRWHAAGVALLATHLFAAAANGYGWADVLRWIDTEEEFEVRSLLQATGMETAIMVAESAWQREAKSRSEIYAELQVSLGLGWRPGRDEPENRDLIQNFWEGSAGTLYLCAPLDARHDYRPYSTAFAWTAIRSGYLNNRGFAASKLDRHGPEAAIAASPPRVKPFLVVLDDAADVAPIPDLNDLVSTAGKAAVQVISVFTDVAQMQSVYGGEAALSLVNNHATVVILPGSRDPATADLVNRLLRHQNPFGEADGLPPAEMVRRLPRGRALAVSRQGPPVILDLDRSPAAAAWQGIAGLPSGRPGRAAER</sequence>
<evidence type="ECO:0000256" key="1">
    <source>
        <dbReference type="ARBA" id="ARBA00004651"/>
    </source>
</evidence>
<organism evidence="8 9">
    <name type="scientific">Actinoplanes missouriensis (strain ATCC 14538 / DSM 43046 / CBS 188.64 / JCM 3121 / NBRC 102363 / NCIMB 12654 / NRRL B-3342 / UNCC 431)</name>
    <dbReference type="NCBI Taxonomy" id="512565"/>
    <lineage>
        <taxon>Bacteria</taxon>
        <taxon>Bacillati</taxon>
        <taxon>Actinomycetota</taxon>
        <taxon>Actinomycetes</taxon>
        <taxon>Micromonosporales</taxon>
        <taxon>Micromonosporaceae</taxon>
        <taxon>Actinoplanes</taxon>
    </lineage>
</organism>
<gene>
    <name evidence="8" type="ordered locus">AMIS_53120</name>
</gene>
<dbReference type="PANTHER" id="PTHR37937:SF1">
    <property type="entry name" value="CONJUGATIVE TRANSFER: DNA TRANSPORT"/>
    <property type="match status" value="1"/>
</dbReference>
<keyword evidence="9" id="KW-1185">Reference proteome</keyword>
<keyword evidence="4" id="KW-1133">Transmembrane helix</keyword>
<dbReference type="SUPFAM" id="SSF52540">
    <property type="entry name" value="P-loop containing nucleoside triphosphate hydrolases"/>
    <property type="match status" value="1"/>
</dbReference>
<dbReference type="PANTHER" id="PTHR37937">
    <property type="entry name" value="CONJUGATIVE TRANSFER: DNA TRANSPORT"/>
    <property type="match status" value="1"/>
</dbReference>
<protein>
    <recommendedName>
        <fullName evidence="7">TraD/TraG TraM recognition site domain-containing protein</fullName>
    </recommendedName>
</protein>
<keyword evidence="3" id="KW-0812">Transmembrane</keyword>
<dbReference type="Proteomes" id="UP000007882">
    <property type="component" value="Chromosome"/>
</dbReference>
<dbReference type="InterPro" id="IPR032689">
    <property type="entry name" value="TraG-D_C"/>
</dbReference>
<dbReference type="InterPro" id="IPR027417">
    <property type="entry name" value="P-loop_NTPase"/>
</dbReference>
<dbReference type="Gene3D" id="3.40.50.300">
    <property type="entry name" value="P-loop containing nucleotide triphosphate hydrolases"/>
    <property type="match status" value="1"/>
</dbReference>
<dbReference type="HOGENOM" id="CLU_617698_0_0_11"/>
<evidence type="ECO:0000256" key="5">
    <source>
        <dbReference type="ARBA" id="ARBA00023136"/>
    </source>
</evidence>
<dbReference type="Pfam" id="PF12696">
    <property type="entry name" value="TraG-D_C"/>
    <property type="match status" value="1"/>
</dbReference>
<evidence type="ECO:0000256" key="3">
    <source>
        <dbReference type="ARBA" id="ARBA00022692"/>
    </source>
</evidence>
<dbReference type="CDD" id="cd01127">
    <property type="entry name" value="TrwB_TraG_TraD_VirD4"/>
    <property type="match status" value="1"/>
</dbReference>
<evidence type="ECO:0000313" key="9">
    <source>
        <dbReference type="Proteomes" id="UP000007882"/>
    </source>
</evidence>
<dbReference type="GO" id="GO:0005886">
    <property type="term" value="C:plasma membrane"/>
    <property type="evidence" value="ECO:0007669"/>
    <property type="project" value="UniProtKB-SubCell"/>
</dbReference>
<dbReference type="KEGG" id="ams:AMIS_53120"/>
<keyword evidence="2" id="KW-1003">Cell membrane</keyword>
<keyword evidence="5" id="KW-0472">Membrane</keyword>
<comment type="subcellular location">
    <subcellularLocation>
        <location evidence="1">Cell membrane</location>
        <topology evidence="1">Multi-pass membrane protein</topology>
    </subcellularLocation>
</comment>
<feature type="domain" description="TraD/TraG TraM recognition site" evidence="7">
    <location>
        <begin position="318"/>
        <end position="393"/>
    </location>
</feature>
<accession>I0HBZ5</accession>
<dbReference type="STRING" id="512565.AMIS_53120"/>
<feature type="region of interest" description="Disordered" evidence="6">
    <location>
        <begin position="1"/>
        <end position="32"/>
    </location>
</feature>
<evidence type="ECO:0000256" key="6">
    <source>
        <dbReference type="SAM" id="MobiDB-lite"/>
    </source>
</evidence>
<evidence type="ECO:0000259" key="7">
    <source>
        <dbReference type="Pfam" id="PF12696"/>
    </source>
</evidence>
<dbReference type="PATRIC" id="fig|512565.3.peg.5306"/>
<name>I0HBZ5_ACTM4</name>
<dbReference type="EMBL" id="AP012319">
    <property type="protein sequence ID" value="BAL90532.1"/>
    <property type="molecule type" value="Genomic_DNA"/>
</dbReference>
<dbReference type="eggNOG" id="COG3505">
    <property type="taxonomic scope" value="Bacteria"/>
</dbReference>
<evidence type="ECO:0000313" key="8">
    <source>
        <dbReference type="EMBL" id="BAL90532.1"/>
    </source>
</evidence>
<proteinExistence type="predicted"/>
<evidence type="ECO:0000256" key="2">
    <source>
        <dbReference type="ARBA" id="ARBA00022475"/>
    </source>
</evidence>